<evidence type="ECO:0000313" key="1">
    <source>
        <dbReference type="EMBL" id="ARV76852.1"/>
    </source>
</evidence>
<sequence length="225" mass="25598">MSPERKAAEKEALYFIELFLPGSDNKKIYEEMFERMSDKEFGEWIEKLESGEEIMALYAPNLVGPQLNLRQIFKVADELEFELFQHVILTDQQTGQVYRTQNKHMIGMVPFRRQVQMLVKKASIPDSNHIIDERTGQPTGDSKGARLSAPEIQVNASKGVTKMILEWIKFRGGDSKAYDAMNRSIIETGDVSMDSIMADSNTLVKSNKTLSVYLKSMHLDNNLVS</sequence>
<dbReference type="EMBL" id="MF042360">
    <property type="protein sequence ID" value="ARV76852.1"/>
    <property type="molecule type" value="Genomic_DNA"/>
</dbReference>
<protein>
    <submittedName>
        <fullName evidence="1">Virion structural protein</fullName>
    </submittedName>
</protein>
<keyword evidence="2" id="KW-1185">Reference proteome</keyword>
<proteinExistence type="predicted"/>
<reference evidence="1 2" key="1">
    <citation type="submission" date="2017-05" db="EMBL/GenBank/DDBJ databases">
        <authorList>
            <person name="Song R."/>
            <person name="Chenine A.L."/>
            <person name="Ruprecht R.M."/>
        </authorList>
    </citation>
    <scope>NUCLEOTIDE SEQUENCE [LARGE SCALE GENOMIC DNA]</scope>
</reference>
<name>A0A1Y0STQ1_9CAUD</name>
<evidence type="ECO:0000313" key="2">
    <source>
        <dbReference type="Proteomes" id="UP000225448"/>
    </source>
</evidence>
<dbReference type="Proteomes" id="UP000225448">
    <property type="component" value="Segment"/>
</dbReference>
<accession>A0A1Y0STQ1</accession>
<organism evidence="1 2">
    <name type="scientific">Pseudomonas phage Phabio</name>
    <dbReference type="NCBI Taxonomy" id="2006668"/>
    <lineage>
        <taxon>Viruses</taxon>
        <taxon>Duplodnaviria</taxon>
        <taxon>Heunggongvirae</taxon>
        <taxon>Uroviricota</taxon>
        <taxon>Caudoviricetes</taxon>
        <taxon>Chimalliviridae</taxon>
        <taxon>Phabiovirus</taxon>
        <taxon>Phabiovirus phabio</taxon>
    </lineage>
</organism>
<gene>
    <name evidence="1" type="ORF">PHABIO_221</name>
</gene>